<protein>
    <submittedName>
        <fullName evidence="4">Preprotein translocase</fullName>
    </submittedName>
</protein>
<evidence type="ECO:0000256" key="2">
    <source>
        <dbReference type="ARBA" id="ARBA00022908"/>
    </source>
</evidence>
<dbReference type="PANTHER" id="PTHR30629">
    <property type="entry name" value="PROPHAGE INTEGRASE"/>
    <property type="match status" value="1"/>
</dbReference>
<comment type="similarity">
    <text evidence="1">Belongs to the 'phage' integrase family.</text>
</comment>
<dbReference type="Proteomes" id="UP000515917">
    <property type="component" value="Chromosome"/>
</dbReference>
<dbReference type="Gene3D" id="3.30.160.390">
    <property type="entry name" value="Integrase, DNA-binding domain"/>
    <property type="match status" value="1"/>
</dbReference>
<dbReference type="Pfam" id="PF13356">
    <property type="entry name" value="Arm-DNA-bind_3"/>
    <property type="match status" value="1"/>
</dbReference>
<feature type="domain" description="Integrase DNA-binding" evidence="3">
    <location>
        <begin position="3"/>
        <end position="65"/>
    </location>
</feature>
<dbReference type="RefSeq" id="WP_130106862.1">
    <property type="nucleotide sequence ID" value="NZ_CP025781.1"/>
</dbReference>
<keyword evidence="5" id="KW-1185">Reference proteome</keyword>
<dbReference type="EMBL" id="CP025781">
    <property type="protein sequence ID" value="QBC44322.1"/>
    <property type="molecule type" value="Genomic_DNA"/>
</dbReference>
<gene>
    <name evidence="4" type="ORF">C1H71_12815</name>
</gene>
<organism evidence="4 5">
    <name type="scientific">Iodobacter fluviatilis</name>
    <dbReference type="NCBI Taxonomy" id="537"/>
    <lineage>
        <taxon>Bacteria</taxon>
        <taxon>Pseudomonadati</taxon>
        <taxon>Pseudomonadota</taxon>
        <taxon>Betaproteobacteria</taxon>
        <taxon>Neisseriales</taxon>
        <taxon>Chitinibacteraceae</taxon>
        <taxon>Iodobacter</taxon>
    </lineage>
</organism>
<dbReference type="GO" id="GO:0015074">
    <property type="term" value="P:DNA integration"/>
    <property type="evidence" value="ECO:0007669"/>
    <property type="project" value="UniProtKB-KW"/>
</dbReference>
<keyword evidence="2" id="KW-0229">DNA integration</keyword>
<sequence>MPLTNLQYRNAKVAGKDYTKADGDGLFLIIRSKGAKSWACDFIRKGERIKYNYGQYPNLSLAVARLLHWVESSWQNNAASLVYSII</sequence>
<dbReference type="PANTHER" id="PTHR30629:SF6">
    <property type="entry name" value="PROPHAGE INTEGRASE INTA-RELATED"/>
    <property type="match status" value="1"/>
</dbReference>
<evidence type="ECO:0000313" key="4">
    <source>
        <dbReference type="EMBL" id="QBC44322.1"/>
    </source>
</evidence>
<evidence type="ECO:0000259" key="3">
    <source>
        <dbReference type="Pfam" id="PF13356"/>
    </source>
</evidence>
<evidence type="ECO:0000256" key="1">
    <source>
        <dbReference type="ARBA" id="ARBA00008857"/>
    </source>
</evidence>
<accession>A0A7G3GBA9</accession>
<proteinExistence type="inferred from homology"/>
<name>A0A7G3GBA9_9NEIS</name>
<evidence type="ECO:0000313" key="5">
    <source>
        <dbReference type="Proteomes" id="UP000515917"/>
    </source>
</evidence>
<dbReference type="AlphaFoldDB" id="A0A7G3GBA9"/>
<dbReference type="InterPro" id="IPR025166">
    <property type="entry name" value="Integrase_DNA_bind_dom"/>
</dbReference>
<dbReference type="InterPro" id="IPR038488">
    <property type="entry name" value="Integrase_DNA-bd_sf"/>
</dbReference>
<dbReference type="InterPro" id="IPR050808">
    <property type="entry name" value="Phage_Integrase"/>
</dbReference>
<dbReference type="KEGG" id="ifl:C1H71_12815"/>
<reference evidence="4 5" key="1">
    <citation type="submission" date="2018-01" db="EMBL/GenBank/DDBJ databases">
        <title>Genome sequence of Iodobacter sp. strain PCH194 isolated from Indian Trans-Himalaya.</title>
        <authorList>
            <person name="Kumar V."/>
            <person name="Thakur V."/>
            <person name="Kumar S."/>
            <person name="Singh D."/>
        </authorList>
    </citation>
    <scope>NUCLEOTIDE SEQUENCE [LARGE SCALE GENOMIC DNA]</scope>
    <source>
        <strain evidence="4 5">PCH194</strain>
    </source>
</reference>